<proteinExistence type="predicted"/>
<keyword evidence="2" id="KW-1185">Reference proteome</keyword>
<gene>
    <name evidence="1" type="ORF">DPEC_G00346350</name>
</gene>
<evidence type="ECO:0000313" key="1">
    <source>
        <dbReference type="EMBL" id="KAJ7986006.1"/>
    </source>
</evidence>
<dbReference type="EMBL" id="CM055762">
    <property type="protein sequence ID" value="KAJ7986006.1"/>
    <property type="molecule type" value="Genomic_DNA"/>
</dbReference>
<comment type="caution">
    <text evidence="1">The sequence shown here is derived from an EMBL/GenBank/DDBJ whole genome shotgun (WGS) entry which is preliminary data.</text>
</comment>
<dbReference type="Proteomes" id="UP001157502">
    <property type="component" value="Chromosome 35"/>
</dbReference>
<reference evidence="1" key="1">
    <citation type="submission" date="2021-05" db="EMBL/GenBank/DDBJ databases">
        <authorList>
            <person name="Pan Q."/>
            <person name="Jouanno E."/>
            <person name="Zahm M."/>
            <person name="Klopp C."/>
            <person name="Cabau C."/>
            <person name="Louis A."/>
            <person name="Berthelot C."/>
            <person name="Parey E."/>
            <person name="Roest Crollius H."/>
            <person name="Montfort J."/>
            <person name="Robinson-Rechavi M."/>
            <person name="Bouchez O."/>
            <person name="Lampietro C."/>
            <person name="Lopez Roques C."/>
            <person name="Donnadieu C."/>
            <person name="Postlethwait J."/>
            <person name="Bobe J."/>
            <person name="Dillon D."/>
            <person name="Chandos A."/>
            <person name="von Hippel F."/>
            <person name="Guiguen Y."/>
        </authorList>
    </citation>
    <scope>NUCLEOTIDE SEQUENCE</scope>
    <source>
        <strain evidence="1">YG-Jan2019</strain>
    </source>
</reference>
<organism evidence="1 2">
    <name type="scientific">Dallia pectoralis</name>
    <name type="common">Alaska blackfish</name>
    <dbReference type="NCBI Taxonomy" id="75939"/>
    <lineage>
        <taxon>Eukaryota</taxon>
        <taxon>Metazoa</taxon>
        <taxon>Chordata</taxon>
        <taxon>Craniata</taxon>
        <taxon>Vertebrata</taxon>
        <taxon>Euteleostomi</taxon>
        <taxon>Actinopterygii</taxon>
        <taxon>Neopterygii</taxon>
        <taxon>Teleostei</taxon>
        <taxon>Protacanthopterygii</taxon>
        <taxon>Esociformes</taxon>
        <taxon>Umbridae</taxon>
        <taxon>Dallia</taxon>
    </lineage>
</organism>
<evidence type="ECO:0000313" key="2">
    <source>
        <dbReference type="Proteomes" id="UP001157502"/>
    </source>
</evidence>
<protein>
    <submittedName>
        <fullName evidence="1">Uncharacterized protein</fullName>
    </submittedName>
</protein>
<accession>A0ACC2F3T0</accession>
<name>A0ACC2F3T0_DALPE</name>
<sequence>MSSESAPSKMNYPLIKGFAQAIAPDTACQSGFDDPRSHRHTLSNHLLPLSKNTRALMGFSRGGIRQEPGEVWPGRGQNSLKQQQQRENNPWLDDTEHSKLKTPQRPWRNKTGEVEGRRRRRRRMVAGERRRKRWGGRRGRKGREGGGRREKEEREEREGSARTGERERRTEAQRHRGRKGLRPKEDHGGDGSNGTDTEEVGERETYYDAR</sequence>